<keyword evidence="8" id="KW-1185">Reference proteome</keyword>
<proteinExistence type="inferred from homology"/>
<keyword evidence="4" id="KW-0967">Endosome</keyword>
<accession>A0A8X8IXP8</accession>
<protein>
    <submittedName>
        <fullName evidence="7">Uncharacterized protein</fullName>
    </submittedName>
</protein>
<evidence type="ECO:0000313" key="8">
    <source>
        <dbReference type="Proteomes" id="UP000886885"/>
    </source>
</evidence>
<dbReference type="GO" id="GO:0005768">
    <property type="term" value="C:endosome"/>
    <property type="evidence" value="ECO:0007669"/>
    <property type="project" value="UniProtKB-SubCell"/>
</dbReference>
<comment type="similarity">
    <text evidence="2">Belongs to the VPS35L family.</text>
</comment>
<dbReference type="PANTHER" id="PTHR13673">
    <property type="entry name" value="ESOPHAGEAL CANCER ASSOCIATED PROTEIN"/>
    <property type="match status" value="1"/>
</dbReference>
<feature type="region of interest" description="Disordered" evidence="6">
    <location>
        <begin position="76"/>
        <end position="96"/>
    </location>
</feature>
<evidence type="ECO:0000256" key="2">
    <source>
        <dbReference type="ARBA" id="ARBA00010704"/>
    </source>
</evidence>
<organism evidence="7 8">
    <name type="scientific">Populus tomentosa</name>
    <name type="common">Chinese white poplar</name>
    <dbReference type="NCBI Taxonomy" id="118781"/>
    <lineage>
        <taxon>Eukaryota</taxon>
        <taxon>Viridiplantae</taxon>
        <taxon>Streptophyta</taxon>
        <taxon>Embryophyta</taxon>
        <taxon>Tracheophyta</taxon>
        <taxon>Spermatophyta</taxon>
        <taxon>Magnoliopsida</taxon>
        <taxon>eudicotyledons</taxon>
        <taxon>Gunneridae</taxon>
        <taxon>Pentapetalae</taxon>
        <taxon>rosids</taxon>
        <taxon>fabids</taxon>
        <taxon>Malpighiales</taxon>
        <taxon>Salicaceae</taxon>
        <taxon>Saliceae</taxon>
        <taxon>Populus</taxon>
    </lineage>
</organism>
<dbReference type="PANTHER" id="PTHR13673:SF0">
    <property type="entry name" value="VPS35 ENDOSOMAL PROTEIN-SORTING FACTOR-LIKE"/>
    <property type="match status" value="1"/>
</dbReference>
<comment type="caution">
    <text evidence="7">The sequence shown here is derived from an EMBL/GenBank/DDBJ whole genome shotgun (WGS) entry which is preliminary data.</text>
</comment>
<evidence type="ECO:0000256" key="3">
    <source>
        <dbReference type="ARBA" id="ARBA00022448"/>
    </source>
</evidence>
<evidence type="ECO:0000256" key="6">
    <source>
        <dbReference type="SAM" id="MobiDB-lite"/>
    </source>
</evidence>
<reference evidence="7" key="1">
    <citation type="journal article" date="2020" name="bioRxiv">
        <title>Hybrid origin of Populus tomentosa Carr. identified through genome sequencing and phylogenomic analysis.</title>
        <authorList>
            <person name="An X."/>
            <person name="Gao K."/>
            <person name="Chen Z."/>
            <person name="Li J."/>
            <person name="Yang X."/>
            <person name="Yang X."/>
            <person name="Zhou J."/>
            <person name="Guo T."/>
            <person name="Zhao T."/>
            <person name="Huang S."/>
            <person name="Miao D."/>
            <person name="Khan W.U."/>
            <person name="Rao P."/>
            <person name="Ye M."/>
            <person name="Lei B."/>
            <person name="Liao W."/>
            <person name="Wang J."/>
            <person name="Ji L."/>
            <person name="Li Y."/>
            <person name="Guo B."/>
            <person name="Mustafa N.S."/>
            <person name="Li S."/>
            <person name="Yun Q."/>
            <person name="Keller S.R."/>
            <person name="Mao J."/>
            <person name="Zhang R."/>
            <person name="Strauss S.H."/>
        </authorList>
    </citation>
    <scope>NUCLEOTIDE SEQUENCE</scope>
    <source>
        <strain evidence="7">GM15</strain>
        <tissue evidence="7">Leaf</tissue>
    </source>
</reference>
<name>A0A8X8IXP8_POPTO</name>
<keyword evidence="3" id="KW-0813">Transport</keyword>
<dbReference type="AlphaFoldDB" id="A0A8X8IXP8"/>
<evidence type="ECO:0000256" key="5">
    <source>
        <dbReference type="ARBA" id="ARBA00022927"/>
    </source>
</evidence>
<dbReference type="Proteomes" id="UP000886885">
    <property type="component" value="Chromosome 1A"/>
</dbReference>
<dbReference type="GO" id="GO:0032456">
    <property type="term" value="P:endocytic recycling"/>
    <property type="evidence" value="ECO:0007669"/>
    <property type="project" value="InterPro"/>
</dbReference>
<sequence length="1014" mass="115439">MMELKDQRLRSRKSVFRMEFRRRDYSAEEQGHVLRRSRTDHHPLLPPSPSFHNQVVPEKNGNNDFFDPLRGLNAEDSTSAEEKAANTTTTTNNSQVSSKEWTSFKRFLMQKFPVSKMISIASMPDVIIKSSTSFRKSSESSHLEEVDDPQRISQEDVKVITGQEYVSRLHELKDEINRAWHAEDRVTALKLTIKVAKLLMDKSVLQFYPTLFVLATDVLDMLGDMVWKRIQQKAEFSEDGTFLCSLPENFKASDICSDAKETCNNWFCKVGSIRELLPRIYLELAIFPCWRFLIDQPLDSLQRLVMMARGVVDPLASAYCRLYMAHCARKLPLSDIGHLVTCVNDTKILVMRHISANEDGHFADKKRLLVSLMEPTIEYIMKCIFENTSQSQRQVDSVLLELGLGRNQEDLCGSSPCISFVLHHLLKELPTEVIWSNFVGILHLIECSQDHYFDQCLNYRLLGFRLSESRSKLDIVYSVVDKVIQVFWCKSQALGKTPSKVEELFLKSLALKKASSRTSGLYFISRKFCRESCFSLRLGFIGSHGMFFCAVVEEVAQYDRLDQYLTVVDAYMDIVLQNQMDNHLKAILEGISKRACHKEIHEDELESLKSILMKLLSHFTDLHDVLGLDHFLEILDVMYGNPRSNINMHILSMATRTGYLHDLSTIQLLFEISQSLHDVIDFGSMKDDEYQQPLRLISRFVEMVDYGTEMERHLTFLVECRGAFGIINELKETLVHSSNCLAIKALKDGRKHLNFVKSCIAFSEVTIPSVLEHVVQFNLYIETAEVALLGGLVSHSDGLVVSAISCLECFDLTDGSRTSIDAGGMLSSIQKLCSLLVMFPGNPDQGITRFPNSILSLIYSKSWMTPRMKIRLFCGIILLLATLSQDKLPYYPHCVEIMGNDLLFFGDPSYTHEIAALSECVLQDLISFIEQEPPKAARGTMALEACNCIASSFVVCFLVCQDILEVCWKLIETARLCLSAYDRYLQSTIKYLNEQLPPSSSNLIFAQHYDLSKC</sequence>
<evidence type="ECO:0000256" key="1">
    <source>
        <dbReference type="ARBA" id="ARBA00004177"/>
    </source>
</evidence>
<dbReference type="EMBL" id="JAAWWB010000001">
    <property type="protein sequence ID" value="KAG6793557.1"/>
    <property type="molecule type" value="Genomic_DNA"/>
</dbReference>
<gene>
    <name evidence="7" type="ORF">POTOM_002771</name>
</gene>
<comment type="subcellular location">
    <subcellularLocation>
        <location evidence="1">Endosome</location>
    </subcellularLocation>
</comment>
<feature type="compositionally biased region" description="Low complexity" evidence="6">
    <location>
        <begin position="85"/>
        <end position="94"/>
    </location>
</feature>
<evidence type="ECO:0000256" key="4">
    <source>
        <dbReference type="ARBA" id="ARBA00022753"/>
    </source>
</evidence>
<dbReference type="InterPro" id="IPR029705">
    <property type="entry name" value="VPS35L"/>
</dbReference>
<keyword evidence="5" id="KW-0653">Protein transport</keyword>
<evidence type="ECO:0000313" key="7">
    <source>
        <dbReference type="EMBL" id="KAG6793557.1"/>
    </source>
</evidence>
<dbReference type="OrthoDB" id="1734063at2759"/>
<dbReference type="GO" id="GO:0015031">
    <property type="term" value="P:protein transport"/>
    <property type="evidence" value="ECO:0007669"/>
    <property type="project" value="UniProtKB-KW"/>
</dbReference>